<dbReference type="SUPFAM" id="SSF51735">
    <property type="entry name" value="NAD(P)-binding Rossmann-fold domains"/>
    <property type="match status" value="1"/>
</dbReference>
<dbReference type="PRINTS" id="PR00080">
    <property type="entry name" value="SDRFAMILY"/>
</dbReference>
<keyword evidence="1" id="KW-0521">NADP</keyword>
<accession>A0A0G4LME0</accession>
<dbReference type="FunFam" id="3.40.50.720:FF:000084">
    <property type="entry name" value="Short-chain dehydrogenase reductase"/>
    <property type="match status" value="1"/>
</dbReference>
<dbReference type="PANTHER" id="PTHR43639">
    <property type="entry name" value="OXIDOREDUCTASE, SHORT-CHAIN DEHYDROGENASE/REDUCTASE FAMILY (AFU_ORTHOLOGUE AFUA_5G02870)"/>
    <property type="match status" value="1"/>
</dbReference>
<keyword evidence="2" id="KW-0560">Oxidoreductase</keyword>
<feature type="region of interest" description="Disordered" evidence="4">
    <location>
        <begin position="410"/>
        <end position="434"/>
    </location>
</feature>
<feature type="compositionally biased region" description="Polar residues" evidence="4">
    <location>
        <begin position="410"/>
        <end position="428"/>
    </location>
</feature>
<dbReference type="InterPro" id="IPR036291">
    <property type="entry name" value="NAD(P)-bd_dom_sf"/>
</dbReference>
<dbReference type="GO" id="GO:0016491">
    <property type="term" value="F:oxidoreductase activity"/>
    <property type="evidence" value="ECO:0007669"/>
    <property type="project" value="UniProtKB-KW"/>
</dbReference>
<dbReference type="GO" id="GO:0003677">
    <property type="term" value="F:DNA binding"/>
    <property type="evidence" value="ECO:0007669"/>
    <property type="project" value="InterPro"/>
</dbReference>
<evidence type="ECO:0000313" key="6">
    <source>
        <dbReference type="EMBL" id="CRK22815.1"/>
    </source>
</evidence>
<dbReference type="EMBL" id="CVQI01013780">
    <property type="protein sequence ID" value="CRK22815.1"/>
    <property type="molecule type" value="Genomic_DNA"/>
</dbReference>
<sequence>MSGRLKGKTAIVTGAASGFGKGIATKFVAEGANVIIADLTEEQGQAVAKDLGAVFQRADVTKPADWEQLLKLALDRFGQLDLVINNAGATYANKPTEEVTEKDFDLVMNVNVKGVYHSANVLLPYFLENKRPGCFIQIASTAGTRPRPRLTWYNASKAAVINATKTMAVEYGPNQIRFNSVSPVVGSTGMTHLFIGKPDTEENRKGFVSTIPLGRPSTPEDIANSCCYLASDEAAFITGVNIEAICEFPGASHSRSPDLESETPDALDGNERTGVMGVAGFSAFDPSFESTDIPHTPQILQTPDSTSGNSLFPATYLGTQRHADDLDNDSAVSSVEGFGQADNAIFGVNALEPDGAGISPSHFALMQLDFRTIGFDWLDFDVPESTPGLQEILIIDTTAVERWEDVVATSRSAPNNGQGQARTAQPSPTLRPLEPQQALQPWPFDHAQDSAPHRYILPPLRDVLQSSFRGGSSNRNNALNSLIQILSDSKLPASAHVQDANTAQALSDLQRLLDLYFARFHDIQPILHRPTWHTAECPTVLLTAMACVGALLSDEERDKELSWSLSDICMPIITWLGASDGTYYCNISYLNALCLHQIYSLGSGNRQLYQNADRSRGILIGSLRGMGLLSSRWSVGEDDGHEVSLATDPKHADQEWSLWVSREKEQRTAWASFEYDCSLCTLTSRRGAVDLSELPRTLPCTESLWNAPSAQAWVALRSRLGPGSVSPTLSTLLKAALAGHAFPSHLGTWAKRLCGQVIGRLLWDLKQLEIVAMPEHFGLTSLLSAHQQSKQSLLGALRKLLESMGTVSTTSELISYNITGLL</sequence>
<dbReference type="Pfam" id="PF13561">
    <property type="entry name" value="adh_short_C2"/>
    <property type="match status" value="1"/>
</dbReference>
<dbReference type="Pfam" id="PF04082">
    <property type="entry name" value="Fungal_trans"/>
    <property type="match status" value="1"/>
</dbReference>
<dbReference type="Proteomes" id="UP000045706">
    <property type="component" value="Unassembled WGS sequence"/>
</dbReference>
<evidence type="ECO:0000313" key="7">
    <source>
        <dbReference type="Proteomes" id="UP000045706"/>
    </source>
</evidence>
<evidence type="ECO:0000259" key="5">
    <source>
        <dbReference type="Pfam" id="PF04082"/>
    </source>
</evidence>
<evidence type="ECO:0000256" key="1">
    <source>
        <dbReference type="ARBA" id="ARBA00022857"/>
    </source>
</evidence>
<evidence type="ECO:0000256" key="3">
    <source>
        <dbReference type="ARBA" id="ARBA00023242"/>
    </source>
</evidence>
<proteinExistence type="predicted"/>
<dbReference type="CDD" id="cd12148">
    <property type="entry name" value="fungal_TF_MHR"/>
    <property type="match status" value="1"/>
</dbReference>
<evidence type="ECO:0000256" key="4">
    <source>
        <dbReference type="SAM" id="MobiDB-lite"/>
    </source>
</evidence>
<protein>
    <recommendedName>
        <fullName evidence="5">Xylanolytic transcriptional activator regulatory domain-containing protein</fullName>
    </recommendedName>
</protein>
<dbReference type="InterPro" id="IPR002347">
    <property type="entry name" value="SDR_fam"/>
</dbReference>
<evidence type="ECO:0000256" key="2">
    <source>
        <dbReference type="ARBA" id="ARBA00023002"/>
    </source>
</evidence>
<dbReference type="NCBIfam" id="NF005559">
    <property type="entry name" value="PRK07231.1"/>
    <property type="match status" value="1"/>
</dbReference>
<dbReference type="PANTHER" id="PTHR43639:SF5">
    <property type="entry name" value="OXIDOREDUCTASE, SHORT-CHAIN DEHYDROGENASE_REDUCTASE FAMILY (AFU_ORTHOLOGUE AFUA_6G09140)"/>
    <property type="match status" value="1"/>
</dbReference>
<dbReference type="InterPro" id="IPR007219">
    <property type="entry name" value="XnlR_reg_dom"/>
</dbReference>
<dbReference type="GO" id="GO:0008270">
    <property type="term" value="F:zinc ion binding"/>
    <property type="evidence" value="ECO:0007669"/>
    <property type="project" value="InterPro"/>
</dbReference>
<dbReference type="GO" id="GO:0006351">
    <property type="term" value="P:DNA-templated transcription"/>
    <property type="evidence" value="ECO:0007669"/>
    <property type="project" value="InterPro"/>
</dbReference>
<gene>
    <name evidence="6" type="ORF">BN1723_012786</name>
</gene>
<name>A0A0G4LME0_VERLO</name>
<feature type="domain" description="Xylanolytic transcriptional activator regulatory" evidence="5">
    <location>
        <begin position="513"/>
        <end position="757"/>
    </location>
</feature>
<dbReference type="PRINTS" id="PR00081">
    <property type="entry name" value="GDHRDH"/>
</dbReference>
<reference evidence="7" key="1">
    <citation type="submission" date="2015-05" db="EMBL/GenBank/DDBJ databases">
        <authorList>
            <person name="Fogelqvist Johan"/>
        </authorList>
    </citation>
    <scope>NUCLEOTIDE SEQUENCE [LARGE SCALE GENOMIC DNA]</scope>
</reference>
<organism evidence="6 7">
    <name type="scientific">Verticillium longisporum</name>
    <name type="common">Verticillium dahliae var. longisporum</name>
    <dbReference type="NCBI Taxonomy" id="100787"/>
    <lineage>
        <taxon>Eukaryota</taxon>
        <taxon>Fungi</taxon>
        <taxon>Dikarya</taxon>
        <taxon>Ascomycota</taxon>
        <taxon>Pezizomycotina</taxon>
        <taxon>Sordariomycetes</taxon>
        <taxon>Hypocreomycetidae</taxon>
        <taxon>Glomerellales</taxon>
        <taxon>Plectosphaerellaceae</taxon>
        <taxon>Verticillium</taxon>
    </lineage>
</organism>
<keyword evidence="3" id="KW-0539">Nucleus</keyword>
<dbReference type="Gene3D" id="3.40.50.720">
    <property type="entry name" value="NAD(P)-binding Rossmann-like Domain"/>
    <property type="match status" value="1"/>
</dbReference>
<dbReference type="AlphaFoldDB" id="A0A0G4LME0"/>